<protein>
    <submittedName>
        <fullName evidence="2">Uncharacterized protein</fullName>
    </submittedName>
</protein>
<keyword evidence="3" id="KW-1185">Reference proteome</keyword>
<evidence type="ECO:0000313" key="2">
    <source>
        <dbReference type="EMBL" id="GJE58054.1"/>
    </source>
</evidence>
<organism evidence="2 3">
    <name type="scientific">Methylobacterium trifolii</name>
    <dbReference type="NCBI Taxonomy" id="1003092"/>
    <lineage>
        <taxon>Bacteria</taxon>
        <taxon>Pseudomonadati</taxon>
        <taxon>Pseudomonadota</taxon>
        <taxon>Alphaproteobacteria</taxon>
        <taxon>Hyphomicrobiales</taxon>
        <taxon>Methylobacteriaceae</taxon>
        <taxon>Methylobacterium</taxon>
    </lineage>
</organism>
<evidence type="ECO:0000256" key="1">
    <source>
        <dbReference type="SAM" id="MobiDB-lite"/>
    </source>
</evidence>
<feature type="compositionally biased region" description="Basic and acidic residues" evidence="1">
    <location>
        <begin position="10"/>
        <end position="21"/>
    </location>
</feature>
<feature type="region of interest" description="Disordered" evidence="1">
    <location>
        <begin position="1"/>
        <end position="35"/>
    </location>
</feature>
<name>A0ABQ4TUD7_9HYPH</name>
<dbReference type="Proteomes" id="UP001055057">
    <property type="component" value="Unassembled WGS sequence"/>
</dbReference>
<reference evidence="2" key="2">
    <citation type="submission" date="2021-08" db="EMBL/GenBank/DDBJ databases">
        <authorList>
            <person name="Tani A."/>
            <person name="Ola A."/>
            <person name="Ogura Y."/>
            <person name="Katsura K."/>
            <person name="Hayashi T."/>
        </authorList>
    </citation>
    <scope>NUCLEOTIDE SEQUENCE</scope>
    <source>
        <strain evidence="2">DSM 23632</strain>
    </source>
</reference>
<proteinExistence type="predicted"/>
<gene>
    <name evidence="2" type="ORF">MPOCJGCO_0132</name>
</gene>
<accession>A0ABQ4TUD7</accession>
<dbReference type="RefSeq" id="WP_238180694.1">
    <property type="nucleotide sequence ID" value="NZ_BPRB01000008.1"/>
</dbReference>
<dbReference type="EMBL" id="BPRB01000008">
    <property type="protein sequence ID" value="GJE58054.1"/>
    <property type="molecule type" value="Genomic_DNA"/>
</dbReference>
<comment type="caution">
    <text evidence="2">The sequence shown here is derived from an EMBL/GenBank/DDBJ whole genome shotgun (WGS) entry which is preliminary data.</text>
</comment>
<reference evidence="2" key="1">
    <citation type="journal article" date="2021" name="Front. Microbiol.">
        <title>Comprehensive Comparative Genomics and Phenotyping of Methylobacterium Species.</title>
        <authorList>
            <person name="Alessa O."/>
            <person name="Ogura Y."/>
            <person name="Fujitani Y."/>
            <person name="Takami H."/>
            <person name="Hayashi T."/>
            <person name="Sahin N."/>
            <person name="Tani A."/>
        </authorList>
    </citation>
    <scope>NUCLEOTIDE SEQUENCE</scope>
    <source>
        <strain evidence="2">DSM 23632</strain>
    </source>
</reference>
<sequence length="57" mass="6080">MAYVSATVMEEGKAARTKGEPVEANPYPAGSQDSADWLEGYTFDLGEQNVDAPDENG</sequence>
<evidence type="ECO:0000313" key="3">
    <source>
        <dbReference type="Proteomes" id="UP001055057"/>
    </source>
</evidence>